<protein>
    <submittedName>
        <fullName evidence="4">Glycosyl transferase</fullName>
    </submittedName>
</protein>
<accession>A0A7J0BHI1</accession>
<dbReference type="GO" id="GO:0009103">
    <property type="term" value="P:lipopolysaccharide biosynthetic process"/>
    <property type="evidence" value="ECO:0007669"/>
    <property type="project" value="TreeGrafter"/>
</dbReference>
<organism evidence="4 5">
    <name type="scientific">Desulfovibrio subterraneus</name>
    <dbReference type="NCBI Taxonomy" id="2718620"/>
    <lineage>
        <taxon>Bacteria</taxon>
        <taxon>Pseudomonadati</taxon>
        <taxon>Thermodesulfobacteriota</taxon>
        <taxon>Desulfovibrionia</taxon>
        <taxon>Desulfovibrionales</taxon>
        <taxon>Desulfovibrionaceae</taxon>
        <taxon>Desulfovibrio</taxon>
    </lineage>
</organism>
<dbReference type="RefSeq" id="WP_174404890.1">
    <property type="nucleotide sequence ID" value="NZ_BLVO01000013.1"/>
</dbReference>
<evidence type="ECO:0000259" key="3">
    <source>
        <dbReference type="Pfam" id="PF13439"/>
    </source>
</evidence>
<evidence type="ECO:0000256" key="1">
    <source>
        <dbReference type="ARBA" id="ARBA00022679"/>
    </source>
</evidence>
<dbReference type="GO" id="GO:0016757">
    <property type="term" value="F:glycosyltransferase activity"/>
    <property type="evidence" value="ECO:0007669"/>
    <property type="project" value="InterPro"/>
</dbReference>
<dbReference type="InterPro" id="IPR001296">
    <property type="entry name" value="Glyco_trans_1"/>
</dbReference>
<dbReference type="Gene3D" id="3.40.50.2000">
    <property type="entry name" value="Glycogen Phosphorylase B"/>
    <property type="match status" value="2"/>
</dbReference>
<dbReference type="Pfam" id="PF13439">
    <property type="entry name" value="Glyco_transf_4"/>
    <property type="match status" value="1"/>
</dbReference>
<reference evidence="4 5" key="1">
    <citation type="submission" date="2020-05" db="EMBL/GenBank/DDBJ databases">
        <title>Draft genome sequence of Desulfovibrio sp. strain HN2T.</title>
        <authorList>
            <person name="Ueno A."/>
            <person name="Tamazawa S."/>
            <person name="Tamamura S."/>
            <person name="Murakami T."/>
            <person name="Kiyama T."/>
            <person name="Inomata H."/>
            <person name="Amano Y."/>
            <person name="Miyakawa K."/>
            <person name="Tamaki H."/>
            <person name="Naganuma T."/>
            <person name="Kaneko K."/>
        </authorList>
    </citation>
    <scope>NUCLEOTIDE SEQUENCE [LARGE SCALE GENOMIC DNA]</scope>
    <source>
        <strain evidence="4 5">HN2</strain>
    </source>
</reference>
<dbReference type="InterPro" id="IPR028098">
    <property type="entry name" value="Glyco_trans_4-like_N"/>
</dbReference>
<dbReference type="PANTHER" id="PTHR46401">
    <property type="entry name" value="GLYCOSYLTRANSFERASE WBBK-RELATED"/>
    <property type="match status" value="1"/>
</dbReference>
<name>A0A7J0BHI1_9BACT</name>
<dbReference type="Proteomes" id="UP000503840">
    <property type="component" value="Unassembled WGS sequence"/>
</dbReference>
<dbReference type="SUPFAM" id="SSF53756">
    <property type="entry name" value="UDP-Glycosyltransferase/glycogen phosphorylase"/>
    <property type="match status" value="1"/>
</dbReference>
<dbReference type="AlphaFoldDB" id="A0A7J0BHI1"/>
<dbReference type="Pfam" id="PF00534">
    <property type="entry name" value="Glycos_transf_1"/>
    <property type="match status" value="1"/>
</dbReference>
<dbReference type="CDD" id="cd03809">
    <property type="entry name" value="GT4_MtfB-like"/>
    <property type="match status" value="1"/>
</dbReference>
<proteinExistence type="predicted"/>
<evidence type="ECO:0000313" key="4">
    <source>
        <dbReference type="EMBL" id="GFM33213.1"/>
    </source>
</evidence>
<keyword evidence="1 4" id="KW-0808">Transferase</keyword>
<dbReference type="PANTHER" id="PTHR46401:SF2">
    <property type="entry name" value="GLYCOSYLTRANSFERASE WBBK-RELATED"/>
    <property type="match status" value="1"/>
</dbReference>
<dbReference type="EMBL" id="BLVO01000013">
    <property type="protein sequence ID" value="GFM33213.1"/>
    <property type="molecule type" value="Genomic_DNA"/>
</dbReference>
<feature type="domain" description="Glycosyltransferase subfamily 4-like N-terminal" evidence="3">
    <location>
        <begin position="16"/>
        <end position="175"/>
    </location>
</feature>
<gene>
    <name evidence="4" type="ORF">DSM101010T_15780</name>
</gene>
<feature type="domain" description="Glycosyl transferase family 1" evidence="2">
    <location>
        <begin position="200"/>
        <end position="355"/>
    </location>
</feature>
<keyword evidence="5" id="KW-1185">Reference proteome</keyword>
<comment type="caution">
    <text evidence="4">The sequence shown here is derived from an EMBL/GenBank/DDBJ whole genome shotgun (WGS) entry which is preliminary data.</text>
</comment>
<evidence type="ECO:0000259" key="2">
    <source>
        <dbReference type="Pfam" id="PF00534"/>
    </source>
</evidence>
<evidence type="ECO:0000313" key="5">
    <source>
        <dbReference type="Proteomes" id="UP000503840"/>
    </source>
</evidence>
<sequence>MRIVVDARVLSLPEVRGIASYLMEILRAWPDVHAGAQRDEFVLFTEDPIPDDRCCSSADVRVVQVPSIRGSRFRVWDWYCLPAALNTRGYDLLWTPANTSLPVGGLAQVCTIHDTIVQECLSPRSLFERFVQRVVFPYWARRYADRVITVSNFSAGRIAKVFGYKAEQITVVPNGATFAELCFDSPEVARVFLREKLGITLRYILAFGAESPWKNTQGVLDAFRLVAAVNPDIGLIIAGLQPRALPEFSGLVEALGLQERVTLLPFTDRTTRDALYQGAEVFLYPSLFEGFGLPPLEAMAAGTPVVASNAASIPEVVGDAAVLVNAREADEIADALLRVLESVEIRAALVDAGRRNIRRFTWGECAQRHRAVFAEMVDKRGPRKG</sequence>